<feature type="region of interest" description="Disordered" evidence="1">
    <location>
        <begin position="31"/>
        <end position="52"/>
    </location>
</feature>
<protein>
    <submittedName>
        <fullName evidence="2">Uncharacterized protein</fullName>
    </submittedName>
</protein>
<organism evidence="2">
    <name type="scientific">uncultured Rubrobacteraceae bacterium</name>
    <dbReference type="NCBI Taxonomy" id="349277"/>
    <lineage>
        <taxon>Bacteria</taxon>
        <taxon>Bacillati</taxon>
        <taxon>Actinomycetota</taxon>
        <taxon>Rubrobacteria</taxon>
        <taxon>Rubrobacterales</taxon>
        <taxon>Rubrobacteraceae</taxon>
        <taxon>environmental samples</taxon>
    </lineage>
</organism>
<dbReference type="EMBL" id="CADCUT010000221">
    <property type="protein sequence ID" value="CAA9438772.1"/>
    <property type="molecule type" value="Genomic_DNA"/>
</dbReference>
<proteinExistence type="predicted"/>
<accession>A0A6J4QJ89</accession>
<evidence type="ECO:0000256" key="1">
    <source>
        <dbReference type="SAM" id="MobiDB-lite"/>
    </source>
</evidence>
<name>A0A6J4QJ89_9ACTN</name>
<dbReference type="AlphaFoldDB" id="A0A6J4QJ89"/>
<evidence type="ECO:0000313" key="2">
    <source>
        <dbReference type="EMBL" id="CAA9438772.1"/>
    </source>
</evidence>
<gene>
    <name evidence="2" type="ORF">AVDCRST_MAG03-3816</name>
</gene>
<sequence length="52" mass="5780">MGAAERIGKQRVACARSRFEVLELARDFSLPKEPRHARSLRGGADARGVERT</sequence>
<reference evidence="2" key="1">
    <citation type="submission" date="2020-02" db="EMBL/GenBank/DDBJ databases">
        <authorList>
            <person name="Meier V. D."/>
        </authorList>
    </citation>
    <scope>NUCLEOTIDE SEQUENCE</scope>
    <source>
        <strain evidence="2">AVDCRST_MAG03</strain>
    </source>
</reference>